<keyword evidence="6 8" id="KW-0675">Receptor</keyword>
<evidence type="ECO:0000313" key="10">
    <source>
        <dbReference type="Proteomes" id="UP000594454"/>
    </source>
</evidence>
<comment type="similarity">
    <text evidence="8">Belongs to the insect chemoreceptor superfamily. Gustatory receptor (GR) family.</text>
</comment>
<keyword evidence="10" id="KW-1185">Reference proteome</keyword>
<reference evidence="9 10" key="1">
    <citation type="submission" date="2020-11" db="EMBL/GenBank/DDBJ databases">
        <authorList>
            <person name="Wallbank WR R."/>
            <person name="Pardo Diaz C."/>
            <person name="Kozak K."/>
            <person name="Martin S."/>
            <person name="Jiggins C."/>
            <person name="Moest M."/>
            <person name="Warren A I."/>
            <person name="Generalovic N T."/>
            <person name="Byers J.R.P. K."/>
            <person name="Montejo-Kovacevich G."/>
            <person name="Yen C E."/>
        </authorList>
    </citation>
    <scope>NUCLEOTIDE SEQUENCE [LARGE SCALE GENOMIC DNA]</scope>
</reference>
<dbReference type="PANTHER" id="PTHR21143:SF133">
    <property type="entry name" value="GUSTATORY AND PHEROMONE RECEPTOR 32A-RELATED"/>
    <property type="match status" value="1"/>
</dbReference>
<gene>
    <name evidence="9" type="ORF">HERILL_LOCUS9152</name>
</gene>
<dbReference type="AlphaFoldDB" id="A0A7R8USR6"/>
<keyword evidence="7 8" id="KW-0807">Transducer</keyword>
<evidence type="ECO:0000256" key="5">
    <source>
        <dbReference type="ARBA" id="ARBA00023136"/>
    </source>
</evidence>
<dbReference type="GO" id="GO:0007635">
    <property type="term" value="P:chemosensory behavior"/>
    <property type="evidence" value="ECO:0007669"/>
    <property type="project" value="TreeGrafter"/>
</dbReference>
<name>A0A7R8USR6_HERIL</name>
<dbReference type="OrthoDB" id="6478931at2759"/>
<dbReference type="InterPro" id="IPR013604">
    <property type="entry name" value="7TM_chemorcpt"/>
</dbReference>
<evidence type="ECO:0000313" key="9">
    <source>
        <dbReference type="EMBL" id="CAD7086373.1"/>
    </source>
</evidence>
<dbReference type="Proteomes" id="UP000594454">
    <property type="component" value="Chromosome 3"/>
</dbReference>
<keyword evidence="4 8" id="KW-1133">Transmembrane helix</keyword>
<dbReference type="GO" id="GO:0030425">
    <property type="term" value="C:dendrite"/>
    <property type="evidence" value="ECO:0007669"/>
    <property type="project" value="TreeGrafter"/>
</dbReference>
<evidence type="ECO:0000256" key="2">
    <source>
        <dbReference type="ARBA" id="ARBA00022475"/>
    </source>
</evidence>
<dbReference type="GO" id="GO:0030424">
    <property type="term" value="C:axon"/>
    <property type="evidence" value="ECO:0007669"/>
    <property type="project" value="TreeGrafter"/>
</dbReference>
<comment type="function">
    <text evidence="8">Gustatory receptor which mediates acceptance or avoidance behavior, depending on its substrates.</text>
</comment>
<dbReference type="GO" id="GO:0050909">
    <property type="term" value="P:sensory perception of taste"/>
    <property type="evidence" value="ECO:0007669"/>
    <property type="project" value="InterPro"/>
</dbReference>
<keyword evidence="3 8" id="KW-0812">Transmembrane</keyword>
<feature type="transmembrane region" description="Helical" evidence="8">
    <location>
        <begin position="37"/>
        <end position="67"/>
    </location>
</feature>
<comment type="caution">
    <text evidence="8">Lacks conserved residue(s) required for the propagation of feature annotation.</text>
</comment>
<dbReference type="InParanoid" id="A0A7R8USR6"/>
<dbReference type="GO" id="GO:0043025">
    <property type="term" value="C:neuronal cell body"/>
    <property type="evidence" value="ECO:0007669"/>
    <property type="project" value="TreeGrafter"/>
</dbReference>
<dbReference type="PANTHER" id="PTHR21143">
    <property type="entry name" value="INVERTEBRATE GUSTATORY RECEPTOR"/>
    <property type="match status" value="1"/>
</dbReference>
<dbReference type="GO" id="GO:0007165">
    <property type="term" value="P:signal transduction"/>
    <property type="evidence" value="ECO:0007669"/>
    <property type="project" value="UniProtKB-KW"/>
</dbReference>
<sequence>MKYFVAVPYLLQVCGLFPFSSHVVFGDTSRIRYNRCFIVWTIVGVVIVIAECILGFTADIFMCLRAIPFTVEVMKFITNVGSHLLSVIESWITRERQESIWKMNGKAEKMLNKSDEAMQNACYKKIFYKFTIYLVLTIAIETHYVLSVHNSYDYFMTKVWFVNIISSIVCRIRYLQHVMYTTLLAFWFSNIKDELKELSKVCRGESKISSLSSAPDPQSPVSTSKNKRFTEKITPSTMVAPKTIRKGNGLLCNEGSDSCEEDKLILQRLDVLKEMYNMLFEVSEDLNSCFGIAQLANLLDNFVQLTCEFYWIYILLANNELHNLMEEVLSVLPTIAILILLLSSCEKCLEEVRYIGFYIHEIERDSANYDFDLVVENFALQVLTERFEFNVAGFFSMSFNLLQEMFGAITTYMVILIQFTPSTGTSDEPPPGVNIHNFEESIKKHTTKIT</sequence>
<evidence type="ECO:0000256" key="6">
    <source>
        <dbReference type="ARBA" id="ARBA00023170"/>
    </source>
</evidence>
<dbReference type="EMBL" id="LR899011">
    <property type="protein sequence ID" value="CAD7086373.1"/>
    <property type="molecule type" value="Genomic_DNA"/>
</dbReference>
<evidence type="ECO:0000256" key="7">
    <source>
        <dbReference type="ARBA" id="ARBA00023224"/>
    </source>
</evidence>
<keyword evidence="5 8" id="KW-0472">Membrane</keyword>
<keyword evidence="2 8" id="KW-1003">Cell membrane</keyword>
<dbReference type="GO" id="GO:0008049">
    <property type="term" value="P:male courtship behavior"/>
    <property type="evidence" value="ECO:0007669"/>
    <property type="project" value="TreeGrafter"/>
</dbReference>
<dbReference type="GO" id="GO:0005886">
    <property type="term" value="C:plasma membrane"/>
    <property type="evidence" value="ECO:0007669"/>
    <property type="project" value="UniProtKB-SubCell"/>
</dbReference>
<accession>A0A7R8USR6</accession>
<organism evidence="9 10">
    <name type="scientific">Hermetia illucens</name>
    <name type="common">Black soldier fly</name>
    <dbReference type="NCBI Taxonomy" id="343691"/>
    <lineage>
        <taxon>Eukaryota</taxon>
        <taxon>Metazoa</taxon>
        <taxon>Ecdysozoa</taxon>
        <taxon>Arthropoda</taxon>
        <taxon>Hexapoda</taxon>
        <taxon>Insecta</taxon>
        <taxon>Pterygota</taxon>
        <taxon>Neoptera</taxon>
        <taxon>Endopterygota</taxon>
        <taxon>Diptera</taxon>
        <taxon>Brachycera</taxon>
        <taxon>Stratiomyomorpha</taxon>
        <taxon>Stratiomyidae</taxon>
        <taxon>Hermetiinae</taxon>
        <taxon>Hermetia</taxon>
    </lineage>
</organism>
<evidence type="ECO:0000256" key="1">
    <source>
        <dbReference type="ARBA" id="ARBA00004651"/>
    </source>
</evidence>
<feature type="transmembrane region" description="Helical" evidence="8">
    <location>
        <begin position="6"/>
        <end position="25"/>
    </location>
</feature>
<evidence type="ECO:0000256" key="8">
    <source>
        <dbReference type="RuleBase" id="RU363108"/>
    </source>
</evidence>
<proteinExistence type="inferred from homology"/>
<comment type="subcellular location">
    <subcellularLocation>
        <location evidence="1 8">Cell membrane</location>
        <topology evidence="1 8">Multi-pass membrane protein</topology>
    </subcellularLocation>
</comment>
<dbReference type="Pfam" id="PF08395">
    <property type="entry name" value="7tm_7"/>
    <property type="match status" value="1"/>
</dbReference>
<protein>
    <recommendedName>
        <fullName evidence="8">Gustatory receptor</fullName>
    </recommendedName>
</protein>
<evidence type="ECO:0000256" key="3">
    <source>
        <dbReference type="ARBA" id="ARBA00022692"/>
    </source>
</evidence>
<evidence type="ECO:0000256" key="4">
    <source>
        <dbReference type="ARBA" id="ARBA00022989"/>
    </source>
</evidence>